<gene>
    <name evidence="2" type="ORF">Leucomu_09420</name>
</gene>
<dbReference type="Pfam" id="PF03009">
    <property type="entry name" value="GDPD"/>
    <property type="match status" value="1"/>
</dbReference>
<dbReference type="PANTHER" id="PTHR43805:SF1">
    <property type="entry name" value="GP-PDE DOMAIN-CONTAINING PROTEIN"/>
    <property type="match status" value="1"/>
</dbReference>
<proteinExistence type="predicted"/>
<dbReference type="InterPro" id="IPR017946">
    <property type="entry name" value="PLC-like_Pdiesterase_TIM-brl"/>
</dbReference>
<dbReference type="Proteomes" id="UP000285768">
    <property type="component" value="Chromosome"/>
</dbReference>
<evidence type="ECO:0000313" key="2">
    <source>
        <dbReference type="EMBL" id="QAB19224.1"/>
    </source>
</evidence>
<protein>
    <submittedName>
        <fullName evidence="2">Glycerophosphodiester phosphodiesterase</fullName>
    </submittedName>
</protein>
<dbReference type="SUPFAM" id="SSF51695">
    <property type="entry name" value="PLC-like phosphodiesterases"/>
    <property type="match status" value="1"/>
</dbReference>
<sequence length="254" mass="27156">MPGQRRVLPPRVLAHRGLVAPRAAAAGVAENTRAAFDAAVDAGAVYLESDCRLTADGEVVLFHDAELRRVTGDPRQVSQITLRELSALMSERGGLLTLEQALDEFPRARFNVDVKAREAADPAGRIVAPHAHRVLITSFSDAHRLRTLRSAAAAGARPATSPGQRGIATLLAAVASRSRRAEARALDGLDALQIPERQGPIRVLGPRLIDAAHRAGVEVHVWTVNEPARMMALIERGVDGIVTDRADLAIETLG</sequence>
<evidence type="ECO:0000313" key="3">
    <source>
        <dbReference type="Proteomes" id="UP000285768"/>
    </source>
</evidence>
<feature type="domain" description="GP-PDE" evidence="1">
    <location>
        <begin position="16"/>
        <end position="253"/>
    </location>
</feature>
<evidence type="ECO:0000259" key="1">
    <source>
        <dbReference type="PROSITE" id="PS51704"/>
    </source>
</evidence>
<dbReference type="RefSeq" id="WP_017883128.1">
    <property type="nucleotide sequence ID" value="NZ_CP035037.1"/>
</dbReference>
<dbReference type="PROSITE" id="PS51704">
    <property type="entry name" value="GP_PDE"/>
    <property type="match status" value="1"/>
</dbReference>
<dbReference type="Gene3D" id="3.20.20.190">
    <property type="entry name" value="Phosphatidylinositol (PI) phosphodiesterase"/>
    <property type="match status" value="1"/>
</dbReference>
<accession>A0ABX5QJU6</accession>
<dbReference type="PANTHER" id="PTHR43805">
    <property type="entry name" value="GLYCEROPHOSPHORYL DIESTER PHOSPHODIESTERASE"/>
    <property type="match status" value="1"/>
</dbReference>
<dbReference type="InterPro" id="IPR030395">
    <property type="entry name" value="GP_PDE_dom"/>
</dbReference>
<reference evidence="2 3" key="1">
    <citation type="submission" date="2019-01" db="EMBL/GenBank/DDBJ databases">
        <title>Leucobacter muris sp. nov. isolated from the nose of a laboratory mouse.</title>
        <authorList>
            <person name="Benga L."/>
            <person name="Sproeer C."/>
            <person name="Schumann P."/>
            <person name="Verbarg S."/>
            <person name="Bunk B."/>
            <person name="Engelhardt E."/>
            <person name="Benten P.M."/>
            <person name="Sager M."/>
        </authorList>
    </citation>
    <scope>NUCLEOTIDE SEQUENCE [LARGE SCALE GENOMIC DNA]</scope>
    <source>
        <strain evidence="2 3">DSM 101948</strain>
    </source>
</reference>
<keyword evidence="3" id="KW-1185">Reference proteome</keyword>
<dbReference type="EMBL" id="CP035037">
    <property type="protein sequence ID" value="QAB19224.1"/>
    <property type="molecule type" value="Genomic_DNA"/>
</dbReference>
<name>A0ABX5QJU6_9MICO</name>
<organism evidence="2 3">
    <name type="scientific">Leucobacter muris</name>
    <dbReference type="NCBI Taxonomy" id="1935379"/>
    <lineage>
        <taxon>Bacteria</taxon>
        <taxon>Bacillati</taxon>
        <taxon>Actinomycetota</taxon>
        <taxon>Actinomycetes</taxon>
        <taxon>Micrococcales</taxon>
        <taxon>Microbacteriaceae</taxon>
        <taxon>Leucobacter</taxon>
    </lineage>
</organism>